<dbReference type="PROSITE" id="PS50181">
    <property type="entry name" value="FBOX"/>
    <property type="match status" value="1"/>
</dbReference>
<evidence type="ECO:0000313" key="2">
    <source>
        <dbReference type="EMBL" id="USW57920.1"/>
    </source>
</evidence>
<dbReference type="Pfam" id="PF12937">
    <property type="entry name" value="F-box-like"/>
    <property type="match status" value="1"/>
</dbReference>
<protein>
    <submittedName>
        <fullName evidence="2">F-box domain-containing protein</fullName>
    </submittedName>
</protein>
<gene>
    <name evidence="2" type="ORF">Slin15195_G112390</name>
</gene>
<dbReference type="InterPro" id="IPR001810">
    <property type="entry name" value="F-box_dom"/>
</dbReference>
<reference evidence="2" key="1">
    <citation type="submission" date="2022-06" db="EMBL/GenBank/DDBJ databases">
        <title>Complete genome sequences of two strains of the flax pathogen Septoria linicola.</title>
        <authorList>
            <person name="Lapalu N."/>
            <person name="Simon A."/>
            <person name="Demenou B."/>
            <person name="Paumier D."/>
            <person name="Guillot M.-P."/>
            <person name="Gout L."/>
            <person name="Valade R."/>
        </authorList>
    </citation>
    <scope>NUCLEOTIDE SEQUENCE</scope>
    <source>
        <strain evidence="2">SE15195</strain>
    </source>
</reference>
<dbReference type="AlphaFoldDB" id="A0A9Q9AZF1"/>
<dbReference type="Gene3D" id="1.20.1280.50">
    <property type="match status" value="1"/>
</dbReference>
<accession>A0A9Q9AZF1</accession>
<dbReference type="Proteomes" id="UP001056384">
    <property type="component" value="Chromosome 10"/>
</dbReference>
<evidence type="ECO:0000313" key="3">
    <source>
        <dbReference type="Proteomes" id="UP001056384"/>
    </source>
</evidence>
<dbReference type="InterPro" id="IPR036047">
    <property type="entry name" value="F-box-like_dom_sf"/>
</dbReference>
<organism evidence="2 3">
    <name type="scientific">Septoria linicola</name>
    <dbReference type="NCBI Taxonomy" id="215465"/>
    <lineage>
        <taxon>Eukaryota</taxon>
        <taxon>Fungi</taxon>
        <taxon>Dikarya</taxon>
        <taxon>Ascomycota</taxon>
        <taxon>Pezizomycotina</taxon>
        <taxon>Dothideomycetes</taxon>
        <taxon>Dothideomycetidae</taxon>
        <taxon>Mycosphaerellales</taxon>
        <taxon>Mycosphaerellaceae</taxon>
        <taxon>Septoria</taxon>
    </lineage>
</organism>
<sequence length="280" mass="32383">MTFKRNHHEAGLTEADYDFLLPLSDPITAPSTSDRYRPAQDVHHYYHTIVPAASSTSAFSKTFGAIELAEMIFLHLPPENLLCKIQRVCRQWRDIVQSNELIQQYLFLAPIPVERHTFTRKARMYAQQHCGPEDCFDVDVEELWGNGFPQIENPWLYAFSTSYDELLQYAPHSSWKRMLPSQPTSFSLRYATPQDEGAVYLGQHTDQFPRRVSTIATCAKHKRSFLTLGDLDLGSNLARIKTWSDWKPQLSWETLRLAKKCIRVDEKFVELELASLEQTL</sequence>
<keyword evidence="3" id="KW-1185">Reference proteome</keyword>
<dbReference type="SMART" id="SM00256">
    <property type="entry name" value="FBOX"/>
    <property type="match status" value="1"/>
</dbReference>
<proteinExistence type="predicted"/>
<evidence type="ECO:0000259" key="1">
    <source>
        <dbReference type="PROSITE" id="PS50181"/>
    </source>
</evidence>
<feature type="domain" description="F-box" evidence="1">
    <location>
        <begin position="58"/>
        <end position="105"/>
    </location>
</feature>
<dbReference type="EMBL" id="CP099427">
    <property type="protein sequence ID" value="USW57920.1"/>
    <property type="molecule type" value="Genomic_DNA"/>
</dbReference>
<dbReference type="SUPFAM" id="SSF81383">
    <property type="entry name" value="F-box domain"/>
    <property type="match status" value="1"/>
</dbReference>
<name>A0A9Q9AZF1_9PEZI</name>